<keyword evidence="3 6" id="KW-0540">Nuclease</keyword>
<keyword evidence="5 6" id="KW-0269">Exonuclease</keyword>
<dbReference type="Gene3D" id="1.10.287.1040">
    <property type="entry name" value="Exonuclease VII, small subunit"/>
    <property type="match status" value="1"/>
</dbReference>
<dbReference type="Proteomes" id="UP000008561">
    <property type="component" value="Chromosome"/>
</dbReference>
<evidence type="ECO:0000313" key="8">
    <source>
        <dbReference type="Proteomes" id="UP000008561"/>
    </source>
</evidence>
<evidence type="ECO:0000256" key="1">
    <source>
        <dbReference type="ARBA" id="ARBA00009998"/>
    </source>
</evidence>
<proteinExistence type="inferred from homology"/>
<keyword evidence="4 6" id="KW-0378">Hydrolase</keyword>
<dbReference type="NCBIfam" id="TIGR01280">
    <property type="entry name" value="xseB"/>
    <property type="match status" value="1"/>
</dbReference>
<keyword evidence="8" id="KW-1185">Reference proteome</keyword>
<dbReference type="AlphaFoldDB" id="A9A0G8"/>
<comment type="similarity">
    <text evidence="1 6">Belongs to the XseB family.</text>
</comment>
<gene>
    <name evidence="6" type="primary">xseB</name>
    <name evidence="7" type="ordered locus">Dole_1664</name>
</gene>
<dbReference type="GO" id="GO:0006308">
    <property type="term" value="P:DNA catabolic process"/>
    <property type="evidence" value="ECO:0007669"/>
    <property type="project" value="UniProtKB-UniRule"/>
</dbReference>
<dbReference type="HAMAP" id="MF_00337">
    <property type="entry name" value="Exonuc_7_S"/>
    <property type="match status" value="1"/>
</dbReference>
<dbReference type="HOGENOM" id="CLU_145918_3_3_7"/>
<dbReference type="SUPFAM" id="SSF116842">
    <property type="entry name" value="XseB-like"/>
    <property type="match status" value="1"/>
</dbReference>
<evidence type="ECO:0000256" key="2">
    <source>
        <dbReference type="ARBA" id="ARBA00022490"/>
    </source>
</evidence>
<comment type="subunit">
    <text evidence="6">Heterooligomer composed of large and small subunits.</text>
</comment>
<evidence type="ECO:0000256" key="5">
    <source>
        <dbReference type="ARBA" id="ARBA00022839"/>
    </source>
</evidence>
<dbReference type="KEGG" id="dol:Dole_1664"/>
<dbReference type="PANTHER" id="PTHR34137">
    <property type="entry name" value="EXODEOXYRIBONUCLEASE 7 SMALL SUBUNIT"/>
    <property type="match status" value="1"/>
</dbReference>
<evidence type="ECO:0000313" key="7">
    <source>
        <dbReference type="EMBL" id="ABW67468.1"/>
    </source>
</evidence>
<dbReference type="RefSeq" id="WP_012175084.1">
    <property type="nucleotide sequence ID" value="NC_009943.1"/>
</dbReference>
<protein>
    <recommendedName>
        <fullName evidence="6">Exodeoxyribonuclease 7 small subunit</fullName>
        <ecNumber evidence="6">3.1.11.6</ecNumber>
    </recommendedName>
    <alternativeName>
        <fullName evidence="6">Exodeoxyribonuclease VII small subunit</fullName>
        <shortName evidence="6">Exonuclease VII small subunit</shortName>
    </alternativeName>
</protein>
<keyword evidence="2 6" id="KW-0963">Cytoplasm</keyword>
<dbReference type="GO" id="GO:0009318">
    <property type="term" value="C:exodeoxyribonuclease VII complex"/>
    <property type="evidence" value="ECO:0007669"/>
    <property type="project" value="UniProtKB-UniRule"/>
</dbReference>
<evidence type="ECO:0000256" key="6">
    <source>
        <dbReference type="HAMAP-Rule" id="MF_00337"/>
    </source>
</evidence>
<reference evidence="7 8" key="1">
    <citation type="submission" date="2007-10" db="EMBL/GenBank/DDBJ databases">
        <title>Complete sequence of Desulfococcus oleovorans Hxd3.</title>
        <authorList>
            <consortium name="US DOE Joint Genome Institute"/>
            <person name="Copeland A."/>
            <person name="Lucas S."/>
            <person name="Lapidus A."/>
            <person name="Barry K."/>
            <person name="Glavina del Rio T."/>
            <person name="Dalin E."/>
            <person name="Tice H."/>
            <person name="Pitluck S."/>
            <person name="Kiss H."/>
            <person name="Brettin T."/>
            <person name="Bruce D."/>
            <person name="Detter J.C."/>
            <person name="Han C."/>
            <person name="Schmutz J."/>
            <person name="Larimer F."/>
            <person name="Land M."/>
            <person name="Hauser L."/>
            <person name="Kyrpides N."/>
            <person name="Kim E."/>
            <person name="Wawrik B."/>
            <person name="Richardson P."/>
        </authorList>
    </citation>
    <scope>NUCLEOTIDE SEQUENCE [LARGE SCALE GENOMIC DNA]</scope>
    <source>
        <strain evidence="8">DSM 6200 / JCM 39069 / Hxd3</strain>
    </source>
</reference>
<dbReference type="EMBL" id="CP000859">
    <property type="protein sequence ID" value="ABW67468.1"/>
    <property type="molecule type" value="Genomic_DNA"/>
</dbReference>
<dbReference type="InterPro" id="IPR003761">
    <property type="entry name" value="Exonuc_VII_S"/>
</dbReference>
<evidence type="ECO:0000256" key="3">
    <source>
        <dbReference type="ARBA" id="ARBA00022722"/>
    </source>
</evidence>
<dbReference type="NCBIfam" id="NF002140">
    <property type="entry name" value="PRK00977.1-4"/>
    <property type="match status" value="1"/>
</dbReference>
<dbReference type="GO" id="GO:0008855">
    <property type="term" value="F:exodeoxyribonuclease VII activity"/>
    <property type="evidence" value="ECO:0007669"/>
    <property type="project" value="UniProtKB-UniRule"/>
</dbReference>
<dbReference type="InterPro" id="IPR037004">
    <property type="entry name" value="Exonuc_VII_ssu_sf"/>
</dbReference>
<comment type="catalytic activity">
    <reaction evidence="6">
        <text>Exonucleolytic cleavage in either 5'- to 3'- or 3'- to 5'-direction to yield nucleoside 5'-phosphates.</text>
        <dbReference type="EC" id="3.1.11.6"/>
    </reaction>
</comment>
<evidence type="ECO:0000256" key="4">
    <source>
        <dbReference type="ARBA" id="ARBA00022801"/>
    </source>
</evidence>
<dbReference type="STRING" id="96561.Dole_1664"/>
<dbReference type="eggNOG" id="COG1722">
    <property type="taxonomic scope" value="Bacteria"/>
</dbReference>
<dbReference type="PANTHER" id="PTHR34137:SF1">
    <property type="entry name" value="EXODEOXYRIBONUCLEASE 7 SMALL SUBUNIT"/>
    <property type="match status" value="1"/>
</dbReference>
<accession>A9A0G8</accession>
<dbReference type="Pfam" id="PF02609">
    <property type="entry name" value="Exonuc_VII_S"/>
    <property type="match status" value="1"/>
</dbReference>
<name>A9A0G8_DESOH</name>
<comment type="function">
    <text evidence="6">Bidirectionally degrades single-stranded DNA into large acid-insoluble oligonucleotides, which are then degraded further into small acid-soluble oligonucleotides.</text>
</comment>
<dbReference type="OrthoDB" id="5523157at2"/>
<sequence length="81" mass="9038">MATQKNFEQSLQKLEQIVEEIESGALPLEQALKKFEAGVKLSEECTALLNDAEKKVRILMKDKDGNPISAPFASDDDREES</sequence>
<comment type="subcellular location">
    <subcellularLocation>
        <location evidence="6">Cytoplasm</location>
    </subcellularLocation>
</comment>
<dbReference type="GO" id="GO:0005829">
    <property type="term" value="C:cytosol"/>
    <property type="evidence" value="ECO:0007669"/>
    <property type="project" value="TreeGrafter"/>
</dbReference>
<dbReference type="EC" id="3.1.11.6" evidence="6"/>
<organism evidence="7 8">
    <name type="scientific">Desulfosudis oleivorans (strain DSM 6200 / JCM 39069 / Hxd3)</name>
    <name type="common">Desulfococcus oleovorans</name>
    <dbReference type="NCBI Taxonomy" id="96561"/>
    <lineage>
        <taxon>Bacteria</taxon>
        <taxon>Pseudomonadati</taxon>
        <taxon>Thermodesulfobacteriota</taxon>
        <taxon>Desulfobacteria</taxon>
        <taxon>Desulfobacterales</taxon>
        <taxon>Desulfosudaceae</taxon>
        <taxon>Desulfosudis</taxon>
    </lineage>
</organism>